<keyword evidence="11" id="KW-1185">Reference proteome</keyword>
<evidence type="ECO:0000313" key="11">
    <source>
        <dbReference type="Proteomes" id="UP000275078"/>
    </source>
</evidence>
<dbReference type="InterPro" id="IPR027408">
    <property type="entry name" value="PNPase/RNase_PH_dom_sf"/>
</dbReference>
<dbReference type="AlphaFoldDB" id="A0A3N4I3Y9"/>
<dbReference type="Pfam" id="PF01138">
    <property type="entry name" value="RNase_PH"/>
    <property type="match status" value="1"/>
</dbReference>
<gene>
    <name evidence="10" type="ORF">BJ508DRAFT_226310</name>
</gene>
<dbReference type="GO" id="GO:0005730">
    <property type="term" value="C:nucleolus"/>
    <property type="evidence" value="ECO:0007669"/>
    <property type="project" value="UniProtKB-SubCell"/>
</dbReference>
<evidence type="ECO:0000256" key="2">
    <source>
        <dbReference type="ARBA" id="ARBA00004604"/>
    </source>
</evidence>
<feature type="domain" description="Exoribonuclease phosphorolytic" evidence="8">
    <location>
        <begin position="22"/>
        <end position="151"/>
    </location>
</feature>
<evidence type="ECO:0000256" key="5">
    <source>
        <dbReference type="ARBA" id="ARBA00022835"/>
    </source>
</evidence>
<dbReference type="CDD" id="cd11370">
    <property type="entry name" value="RNase_PH_RRP41"/>
    <property type="match status" value="1"/>
</dbReference>
<comment type="subcellular location">
    <subcellularLocation>
        <location evidence="1">Cytoplasm</location>
    </subcellularLocation>
    <subcellularLocation>
        <location evidence="2">Nucleus</location>
        <location evidence="2">Nucleolus</location>
    </subcellularLocation>
</comment>
<dbReference type="STRING" id="1160509.A0A3N4I3Y9"/>
<keyword evidence="5" id="KW-0271">Exosome</keyword>
<protein>
    <recommendedName>
        <fullName evidence="7">Ribosomal RNA-processing protein 41</fullName>
    </recommendedName>
</protein>
<evidence type="ECO:0000256" key="7">
    <source>
        <dbReference type="ARBA" id="ARBA00077929"/>
    </source>
</evidence>
<comment type="subunit">
    <text evidence="6">Component of the RNA exosome complex. Specifically part of the catalytically inactive RNA exosome core complex (Exo-9) which may associate with the catalytic subunits RRP6 and DIS3 in cytoplasmic- and nuclear-specific RNA exosome complex forms. Exo-9 is formed by a hexameric base ring of RNase PH domain-containing subunits and a cap ring consisting of CSL4, RRP4 and RRP40.</text>
</comment>
<evidence type="ECO:0000259" key="8">
    <source>
        <dbReference type="Pfam" id="PF01138"/>
    </source>
</evidence>
<keyword evidence="10" id="KW-0689">Ribosomal protein</keyword>
<dbReference type="SUPFAM" id="SSF55666">
    <property type="entry name" value="Ribonuclease PH domain 2-like"/>
    <property type="match status" value="1"/>
</dbReference>
<keyword evidence="10" id="KW-0687">Ribonucleoprotein</keyword>
<keyword evidence="4" id="KW-0963">Cytoplasm</keyword>
<dbReference type="InterPro" id="IPR020568">
    <property type="entry name" value="Ribosomal_Su5_D2-typ_SF"/>
</dbReference>
<accession>A0A3N4I3Y9</accession>
<dbReference type="GO" id="GO:0016075">
    <property type="term" value="P:rRNA catabolic process"/>
    <property type="evidence" value="ECO:0007669"/>
    <property type="project" value="TreeGrafter"/>
</dbReference>
<organism evidence="10 11">
    <name type="scientific">Ascobolus immersus RN42</name>
    <dbReference type="NCBI Taxonomy" id="1160509"/>
    <lineage>
        <taxon>Eukaryota</taxon>
        <taxon>Fungi</taxon>
        <taxon>Dikarya</taxon>
        <taxon>Ascomycota</taxon>
        <taxon>Pezizomycotina</taxon>
        <taxon>Pezizomycetes</taxon>
        <taxon>Pezizales</taxon>
        <taxon>Ascobolaceae</taxon>
        <taxon>Ascobolus</taxon>
    </lineage>
</organism>
<evidence type="ECO:0000256" key="4">
    <source>
        <dbReference type="ARBA" id="ARBA00022490"/>
    </source>
</evidence>
<dbReference type="Gene3D" id="3.30.230.70">
    <property type="entry name" value="GHMP Kinase, N-terminal domain"/>
    <property type="match status" value="1"/>
</dbReference>
<dbReference type="Pfam" id="PF03725">
    <property type="entry name" value="RNase_PH_C"/>
    <property type="match status" value="1"/>
</dbReference>
<evidence type="ECO:0000256" key="1">
    <source>
        <dbReference type="ARBA" id="ARBA00004496"/>
    </source>
</evidence>
<dbReference type="GO" id="GO:0000177">
    <property type="term" value="C:cytoplasmic exosome (RNase complex)"/>
    <property type="evidence" value="ECO:0007669"/>
    <property type="project" value="TreeGrafter"/>
</dbReference>
<reference evidence="10 11" key="1">
    <citation type="journal article" date="2018" name="Nat. Ecol. Evol.">
        <title>Pezizomycetes genomes reveal the molecular basis of ectomycorrhizal truffle lifestyle.</title>
        <authorList>
            <person name="Murat C."/>
            <person name="Payen T."/>
            <person name="Noel B."/>
            <person name="Kuo A."/>
            <person name="Morin E."/>
            <person name="Chen J."/>
            <person name="Kohler A."/>
            <person name="Krizsan K."/>
            <person name="Balestrini R."/>
            <person name="Da Silva C."/>
            <person name="Montanini B."/>
            <person name="Hainaut M."/>
            <person name="Levati E."/>
            <person name="Barry K.W."/>
            <person name="Belfiori B."/>
            <person name="Cichocki N."/>
            <person name="Clum A."/>
            <person name="Dockter R.B."/>
            <person name="Fauchery L."/>
            <person name="Guy J."/>
            <person name="Iotti M."/>
            <person name="Le Tacon F."/>
            <person name="Lindquist E.A."/>
            <person name="Lipzen A."/>
            <person name="Malagnac F."/>
            <person name="Mello A."/>
            <person name="Molinier V."/>
            <person name="Miyauchi S."/>
            <person name="Poulain J."/>
            <person name="Riccioni C."/>
            <person name="Rubini A."/>
            <person name="Sitrit Y."/>
            <person name="Splivallo R."/>
            <person name="Traeger S."/>
            <person name="Wang M."/>
            <person name="Zifcakova L."/>
            <person name="Wipf D."/>
            <person name="Zambonelli A."/>
            <person name="Paolocci F."/>
            <person name="Nowrousian M."/>
            <person name="Ottonello S."/>
            <person name="Baldrian P."/>
            <person name="Spatafora J.W."/>
            <person name="Henrissat B."/>
            <person name="Nagy L.G."/>
            <person name="Aury J.M."/>
            <person name="Wincker P."/>
            <person name="Grigoriev I.V."/>
            <person name="Bonfante P."/>
            <person name="Martin F.M."/>
        </authorList>
    </citation>
    <scope>NUCLEOTIDE SEQUENCE [LARGE SCALE GENOMIC DNA]</scope>
    <source>
        <strain evidence="10 11">RN42</strain>
    </source>
</reference>
<dbReference type="GO" id="GO:0034475">
    <property type="term" value="P:U4 snRNA 3'-end processing"/>
    <property type="evidence" value="ECO:0007669"/>
    <property type="project" value="TreeGrafter"/>
</dbReference>
<dbReference type="Proteomes" id="UP000275078">
    <property type="component" value="Unassembled WGS sequence"/>
</dbReference>
<dbReference type="InterPro" id="IPR050080">
    <property type="entry name" value="RNase_PH"/>
</dbReference>
<dbReference type="InterPro" id="IPR015847">
    <property type="entry name" value="ExoRNase_PH_dom2"/>
</dbReference>
<comment type="similarity">
    <text evidence="3">Belongs to the RNase PH family.</text>
</comment>
<dbReference type="PANTHER" id="PTHR11953">
    <property type="entry name" value="EXOSOME COMPLEX COMPONENT"/>
    <property type="match status" value="1"/>
</dbReference>
<evidence type="ECO:0000259" key="9">
    <source>
        <dbReference type="Pfam" id="PF03725"/>
    </source>
</evidence>
<dbReference type="FunFam" id="3.30.230.70:FF:000004">
    <property type="entry name" value="Exosome complex component Rrp41"/>
    <property type="match status" value="1"/>
</dbReference>
<dbReference type="GO" id="GO:0005840">
    <property type="term" value="C:ribosome"/>
    <property type="evidence" value="ECO:0007669"/>
    <property type="project" value="UniProtKB-KW"/>
</dbReference>
<evidence type="ECO:0000256" key="6">
    <source>
        <dbReference type="ARBA" id="ARBA00063066"/>
    </source>
</evidence>
<proteinExistence type="inferred from homology"/>
<dbReference type="InterPro" id="IPR036345">
    <property type="entry name" value="ExoRNase_PH_dom2_sf"/>
</dbReference>
<evidence type="ECO:0000256" key="3">
    <source>
        <dbReference type="ARBA" id="ARBA00006678"/>
    </source>
</evidence>
<evidence type="ECO:0000313" key="10">
    <source>
        <dbReference type="EMBL" id="RPA80823.1"/>
    </source>
</evidence>
<dbReference type="GO" id="GO:0071051">
    <property type="term" value="P:poly(A)-dependent snoRNA 3'-end processing"/>
    <property type="evidence" value="ECO:0007669"/>
    <property type="project" value="TreeGrafter"/>
</dbReference>
<dbReference type="GO" id="GO:0003723">
    <property type="term" value="F:RNA binding"/>
    <property type="evidence" value="ECO:0007669"/>
    <property type="project" value="TreeGrafter"/>
</dbReference>
<feature type="domain" description="Exoribonuclease phosphorolytic" evidence="9">
    <location>
        <begin position="175"/>
        <end position="226"/>
    </location>
</feature>
<sequence length="254" mass="28069">MSRYELLSPEGLRIDGRRWNDLRRVFAQMATQPSSNGSSYFEMGNTKVICTIQGPGEPTSRSKTIHDRCSISVDLNYAPFSGIDRKRRGRGDKRTVEMQTSLENTFAQAIRTTLLARSEIIISLHILSQDGSVLAACINATTLALIDAGIPLTDYLVACTSGSSSSYSTQNDEDADPLLDVNSLEENDLPCLTVATLGATDKVVLLLMENKVNVEKLEEMLAVGIDGCKTMRRILDTTVRKHGKELLEKREQLR</sequence>
<dbReference type="InterPro" id="IPR001247">
    <property type="entry name" value="ExoRNase_PH_dom1"/>
</dbReference>
<dbReference type="OrthoDB" id="437922at2759"/>
<dbReference type="PANTHER" id="PTHR11953:SF0">
    <property type="entry name" value="EXOSOME COMPLEX COMPONENT RRP41"/>
    <property type="match status" value="1"/>
</dbReference>
<dbReference type="SUPFAM" id="SSF54211">
    <property type="entry name" value="Ribosomal protein S5 domain 2-like"/>
    <property type="match status" value="1"/>
</dbReference>
<name>A0A3N4I3Y9_ASCIM</name>
<dbReference type="EMBL" id="ML119684">
    <property type="protein sequence ID" value="RPA80823.1"/>
    <property type="molecule type" value="Genomic_DNA"/>
</dbReference>
<dbReference type="GO" id="GO:0071028">
    <property type="term" value="P:nuclear mRNA surveillance"/>
    <property type="evidence" value="ECO:0007669"/>
    <property type="project" value="TreeGrafter"/>
</dbReference>
<dbReference type="GO" id="GO:0000176">
    <property type="term" value="C:nuclear exosome (RNase complex)"/>
    <property type="evidence" value="ECO:0007669"/>
    <property type="project" value="TreeGrafter"/>
</dbReference>